<dbReference type="GO" id="GO:0046872">
    <property type="term" value="F:metal ion binding"/>
    <property type="evidence" value="ECO:0007669"/>
    <property type="project" value="UniProtKB-KW"/>
</dbReference>
<dbReference type="SUPFAM" id="SSF54593">
    <property type="entry name" value="Glyoxalase/Bleomycin resistance protein/Dihydroxybiphenyl dioxygenase"/>
    <property type="match status" value="1"/>
</dbReference>
<dbReference type="CDD" id="cd07249">
    <property type="entry name" value="MMCE"/>
    <property type="match status" value="1"/>
</dbReference>
<dbReference type="PANTHER" id="PTHR43048:SF3">
    <property type="entry name" value="METHYLMALONYL-COA EPIMERASE, MITOCHONDRIAL"/>
    <property type="match status" value="1"/>
</dbReference>
<gene>
    <name evidence="4" type="ORF">ABE65_001910</name>
</gene>
<dbReference type="InterPro" id="IPR051785">
    <property type="entry name" value="MMCE/EMCE_epimerase"/>
</dbReference>
<dbReference type="STRING" id="1221500.ABE65_001910"/>
<name>A0A160II68_9BACL</name>
<dbReference type="PROSITE" id="PS51819">
    <property type="entry name" value="VOC"/>
    <property type="match status" value="1"/>
</dbReference>
<dbReference type="Pfam" id="PF13669">
    <property type="entry name" value="Glyoxalase_4"/>
    <property type="match status" value="1"/>
</dbReference>
<sequence length="139" mass="16082">MRLDHTGIAVRRINEAIEFYTNVLGGKLTERYTSEKPGVETHIAVIELENQVIELLEPTSKTSPIERFIRQKGKGVHHLAYEVDDLLQTIDDFEARGYTFLKDTYRTNPFGRRLIYMNPAHSQGQIIELCDYPDKKKES</sequence>
<evidence type="ECO:0000313" key="5">
    <source>
        <dbReference type="Proteomes" id="UP000076623"/>
    </source>
</evidence>
<protein>
    <submittedName>
        <fullName evidence="4">Glyoxalase</fullName>
    </submittedName>
</protein>
<evidence type="ECO:0000256" key="2">
    <source>
        <dbReference type="ARBA" id="ARBA00022723"/>
    </source>
</evidence>
<dbReference type="RefSeq" id="WP_066390942.1">
    <property type="nucleotide sequence ID" value="NZ_CP015378.1"/>
</dbReference>
<keyword evidence="5" id="KW-1185">Reference proteome</keyword>
<dbReference type="InterPro" id="IPR037523">
    <property type="entry name" value="VOC_core"/>
</dbReference>
<proteinExistence type="inferred from homology"/>
<dbReference type="InterPro" id="IPR029068">
    <property type="entry name" value="Glyas_Bleomycin-R_OHBP_Dase"/>
</dbReference>
<evidence type="ECO:0000259" key="3">
    <source>
        <dbReference type="PROSITE" id="PS51819"/>
    </source>
</evidence>
<accession>A0A160II68</accession>
<dbReference type="Gene3D" id="3.10.180.10">
    <property type="entry name" value="2,3-Dihydroxybiphenyl 1,2-Dioxygenase, domain 1"/>
    <property type="match status" value="1"/>
</dbReference>
<organism evidence="4 5">
    <name type="scientific">Fictibacillus phosphorivorans</name>
    <dbReference type="NCBI Taxonomy" id="1221500"/>
    <lineage>
        <taxon>Bacteria</taxon>
        <taxon>Bacillati</taxon>
        <taxon>Bacillota</taxon>
        <taxon>Bacilli</taxon>
        <taxon>Bacillales</taxon>
        <taxon>Fictibacillaceae</taxon>
        <taxon>Fictibacillus</taxon>
    </lineage>
</organism>
<dbReference type="GO" id="GO:0046491">
    <property type="term" value="P:L-methylmalonyl-CoA metabolic process"/>
    <property type="evidence" value="ECO:0007669"/>
    <property type="project" value="TreeGrafter"/>
</dbReference>
<evidence type="ECO:0000256" key="1">
    <source>
        <dbReference type="ARBA" id="ARBA00009308"/>
    </source>
</evidence>
<dbReference type="GO" id="GO:0004493">
    <property type="term" value="F:methylmalonyl-CoA epimerase activity"/>
    <property type="evidence" value="ECO:0007669"/>
    <property type="project" value="TreeGrafter"/>
</dbReference>
<feature type="domain" description="VOC" evidence="3">
    <location>
        <begin position="2"/>
        <end position="132"/>
    </location>
</feature>
<evidence type="ECO:0000313" key="4">
    <source>
        <dbReference type="EMBL" id="ANC75658.1"/>
    </source>
</evidence>
<keyword evidence="2" id="KW-0479">Metal-binding</keyword>
<dbReference type="InterPro" id="IPR017515">
    <property type="entry name" value="MeMalonyl-CoA_epimerase"/>
</dbReference>
<dbReference type="EMBL" id="CP015378">
    <property type="protein sequence ID" value="ANC75658.1"/>
    <property type="molecule type" value="Genomic_DNA"/>
</dbReference>
<dbReference type="Proteomes" id="UP000076623">
    <property type="component" value="Chromosome"/>
</dbReference>
<dbReference type="AlphaFoldDB" id="A0A160II68"/>
<comment type="similarity">
    <text evidence="1">Belongs to the methylmalonyl-CoA epimerase family.</text>
</comment>
<dbReference type="PANTHER" id="PTHR43048">
    <property type="entry name" value="METHYLMALONYL-COA EPIMERASE"/>
    <property type="match status" value="1"/>
</dbReference>
<reference evidence="4 5" key="1">
    <citation type="submission" date="2016-04" db="EMBL/GenBank/DDBJ databases">
        <title>Complete genome sequence of Fictibacillus phosphorivorans G25-29, a strain toxic to nematodes.</title>
        <authorList>
            <person name="Zheng Z."/>
        </authorList>
    </citation>
    <scope>NUCLEOTIDE SEQUENCE [LARGE SCALE GENOMIC DNA]</scope>
    <source>
        <strain evidence="4 5">G25-29</strain>
    </source>
</reference>
<dbReference type="KEGG" id="fpn:ABE65_001910"/>